<dbReference type="Gene3D" id="1.10.10.2840">
    <property type="entry name" value="PucR C-terminal helix-turn-helix domain"/>
    <property type="match status" value="1"/>
</dbReference>
<dbReference type="InterPro" id="IPR041522">
    <property type="entry name" value="CdaR_GGDEF"/>
</dbReference>
<gene>
    <name evidence="5" type="ORF">hbim_01773</name>
</gene>
<evidence type="ECO:0000259" key="2">
    <source>
        <dbReference type="Pfam" id="PF13556"/>
    </source>
</evidence>
<evidence type="ECO:0000259" key="4">
    <source>
        <dbReference type="Pfam" id="PF17853"/>
    </source>
</evidence>
<dbReference type="InterPro" id="IPR025736">
    <property type="entry name" value="PucR_C-HTH_dom"/>
</dbReference>
<feature type="domain" description="PucR C-terminal helix-turn-helix" evidence="2">
    <location>
        <begin position="353"/>
        <end position="408"/>
    </location>
</feature>
<comment type="similarity">
    <text evidence="1">Belongs to the CdaR family.</text>
</comment>
<dbReference type="Pfam" id="PF17853">
    <property type="entry name" value="GGDEF_2"/>
    <property type="match status" value="1"/>
</dbReference>
<accession>A0AAI8TN82</accession>
<dbReference type="PANTHER" id="PTHR33744">
    <property type="entry name" value="CARBOHYDRATE DIACID REGULATOR"/>
    <property type="match status" value="1"/>
</dbReference>
<name>A0AAI8TN82_MYCME</name>
<dbReference type="Proteomes" id="UP001241092">
    <property type="component" value="Chromosome"/>
</dbReference>
<reference evidence="5" key="1">
    <citation type="submission" date="2023-03" db="EMBL/GenBank/DDBJ databases">
        <title>Draft genome sequence of a Mycolicibacterium mageritense strain H4_3_1 isolated from a hybrid biological-inorganic system reactor.</title>
        <authorList>
            <person name="Feng X."/>
            <person name="Kazama D."/>
            <person name="Sato K."/>
            <person name="Kobayashi H."/>
        </authorList>
    </citation>
    <scope>NUCLEOTIDE SEQUENCE</scope>
    <source>
        <strain evidence="5">H4_3_1</strain>
    </source>
</reference>
<dbReference type="InterPro" id="IPR051448">
    <property type="entry name" value="CdaR-like_regulators"/>
</dbReference>
<evidence type="ECO:0000313" key="5">
    <source>
        <dbReference type="EMBL" id="BDY27843.1"/>
    </source>
</evidence>
<dbReference type="PANTHER" id="PTHR33744:SF1">
    <property type="entry name" value="DNA-BINDING TRANSCRIPTIONAL ACTIVATOR ADER"/>
    <property type="match status" value="1"/>
</dbReference>
<dbReference type="InterPro" id="IPR025751">
    <property type="entry name" value="RsbRD_N_dom"/>
</dbReference>
<evidence type="ECO:0008006" key="7">
    <source>
        <dbReference type="Google" id="ProtNLM"/>
    </source>
</evidence>
<feature type="domain" description="RsbT co-antagonist protein RsbRD N-terminal" evidence="3">
    <location>
        <begin position="26"/>
        <end position="165"/>
    </location>
</feature>
<dbReference type="Pfam" id="PF14361">
    <property type="entry name" value="RsbRD_N"/>
    <property type="match status" value="1"/>
</dbReference>
<dbReference type="AlphaFoldDB" id="A0AAI8TN82"/>
<feature type="domain" description="CdaR GGDEF-like" evidence="4">
    <location>
        <begin position="185"/>
        <end position="301"/>
    </location>
</feature>
<dbReference type="EMBL" id="AP027452">
    <property type="protein sequence ID" value="BDY27843.1"/>
    <property type="molecule type" value="Genomic_DNA"/>
</dbReference>
<organism evidence="5 6">
    <name type="scientific">Mycolicibacterium mageritense</name>
    <name type="common">Mycobacterium mageritense</name>
    <dbReference type="NCBI Taxonomy" id="53462"/>
    <lineage>
        <taxon>Bacteria</taxon>
        <taxon>Bacillati</taxon>
        <taxon>Actinomycetota</taxon>
        <taxon>Actinomycetes</taxon>
        <taxon>Mycobacteriales</taxon>
        <taxon>Mycobacteriaceae</taxon>
        <taxon>Mycolicibacterium</taxon>
    </lineage>
</organism>
<dbReference type="RefSeq" id="WP_286214360.1">
    <property type="nucleotide sequence ID" value="NZ_AP027452.1"/>
</dbReference>
<evidence type="ECO:0000313" key="6">
    <source>
        <dbReference type="Proteomes" id="UP001241092"/>
    </source>
</evidence>
<evidence type="ECO:0000256" key="1">
    <source>
        <dbReference type="ARBA" id="ARBA00006754"/>
    </source>
</evidence>
<dbReference type="InterPro" id="IPR042070">
    <property type="entry name" value="PucR_C-HTH_sf"/>
</dbReference>
<dbReference type="Pfam" id="PF13556">
    <property type="entry name" value="HTH_30"/>
    <property type="match status" value="1"/>
</dbReference>
<protein>
    <recommendedName>
        <fullName evidence="7">PucR family transcriptional regulator</fullName>
    </recommendedName>
</protein>
<proteinExistence type="inferred from homology"/>
<sequence>MDAAVAAASAVVMDRLIARQSAVSRTVQHALASDITQLRGDPELVQLLGSSVAGNVETIFHALRHDISLGNIEPPTAALEYARRVAQRGVPMDALVRAYRLGHALVIDAAAAEVNEAGLDAQTGLAVFERITSVSFRYIDWISQQVVVVYETERERWLANQNSARALRVREVLATPMSSAEADSDTLTAALRYPMQRTHLAVVLWWPADCDREDGLARLEVILRGIAEAVGAHGHPLFIPADRNTGWGWVPLPATAGANAIGVARDFLRTQDNAPAVALGVPLRGVDGFRRSHHQAVRARAVAIAAGTGGVTAATDPGLAAAALLGENLDAAREFVTDTLGALASDTDNDARLRDTLQVYLRHGASYKAAGEELNLHFNSVKYRVGRAEERRGRPIENDRLDVELALLLCQRYRSAVLAGN</sequence>
<evidence type="ECO:0000259" key="3">
    <source>
        <dbReference type="Pfam" id="PF14361"/>
    </source>
</evidence>